<evidence type="ECO:0000259" key="5">
    <source>
        <dbReference type="PROSITE" id="PS50600"/>
    </source>
</evidence>
<evidence type="ECO:0000313" key="6">
    <source>
        <dbReference type="EMBL" id="MBY83257.1"/>
    </source>
</evidence>
<dbReference type="GO" id="GO:0006508">
    <property type="term" value="P:proteolysis"/>
    <property type="evidence" value="ECO:0007669"/>
    <property type="project" value="UniProtKB-KW"/>
</dbReference>
<protein>
    <submittedName>
        <fullName evidence="6">Sentrin-specific protease 1</fullName>
    </submittedName>
</protein>
<sequence>MAPRKRRISNISKNVDIIKGTSVVSPSAAKKSKIQSDQPFETDSLVLNCSEHLETIYSNLNVGTPMYWDEEITSENSDEFKKESLNNGEEDDVDDLETMGNENSDELEQEVIPLSEDENIECVDNFPTASSESSFIDEQNEDVDNEVEKLPVENASVDNGNMVIDLLDSDDSDDEEVLNDTDLVNLSTVEYCNYRTDAEYLRTIFPEFCSEMLMDLRSRFHKAKKSSQVYTYTGHRIGLTCDTIERLFRNDSWLNSDSINHYLQMLSNHRSDTHFSFDSYLLSDFKYRGYESTKRRTEGVDIFSKNVVFPVHLVQSHWALIYVDMKNHILFYIDSLLDNYEAECEVQMDEFIEYLHVEHLEKKNESMKNDWRKMVSDISPIQTNFIDCGVFVCLNAKTLILDKFQDFEQTDIPVLRVKILHEILSNQIIE</sequence>
<dbReference type="EMBL" id="GGMS01014054">
    <property type="protein sequence ID" value="MBY83257.1"/>
    <property type="molecule type" value="Transcribed_RNA"/>
</dbReference>
<keyword evidence="2 6" id="KW-0645">Protease</keyword>
<dbReference type="InterPro" id="IPR003653">
    <property type="entry name" value="Peptidase_C48_C"/>
</dbReference>
<dbReference type="OrthoDB" id="6612333at2759"/>
<evidence type="ECO:0000256" key="4">
    <source>
        <dbReference type="ARBA" id="ARBA00022807"/>
    </source>
</evidence>
<proteinExistence type="inferred from homology"/>
<dbReference type="GO" id="GO:0016926">
    <property type="term" value="P:protein desumoylation"/>
    <property type="evidence" value="ECO:0007669"/>
    <property type="project" value="TreeGrafter"/>
</dbReference>
<comment type="similarity">
    <text evidence="1">Belongs to the peptidase C48 family.</text>
</comment>
<reference evidence="6" key="1">
    <citation type="submission" date="2018-04" db="EMBL/GenBank/DDBJ databases">
        <title>Transcriptome assembly of Sipha flava.</title>
        <authorList>
            <person name="Scully E.D."/>
            <person name="Geib S.M."/>
            <person name="Palmer N.A."/>
            <person name="Koch K."/>
            <person name="Bradshaw J."/>
            <person name="Heng-Moss T."/>
            <person name="Sarath G."/>
        </authorList>
    </citation>
    <scope>NUCLEOTIDE SEQUENCE</scope>
</reference>
<dbReference type="GO" id="GO:0016929">
    <property type="term" value="F:deSUMOylase activity"/>
    <property type="evidence" value="ECO:0007669"/>
    <property type="project" value="TreeGrafter"/>
</dbReference>
<dbReference type="Pfam" id="PF02902">
    <property type="entry name" value="Peptidase_C48"/>
    <property type="match status" value="1"/>
</dbReference>
<gene>
    <name evidence="6" type="primary">Senp1_2</name>
    <name evidence="6" type="ORF">g.67310</name>
</gene>
<dbReference type="PANTHER" id="PTHR12606">
    <property type="entry name" value="SENTRIN/SUMO-SPECIFIC PROTEASE"/>
    <property type="match status" value="1"/>
</dbReference>
<keyword evidence="4" id="KW-0788">Thiol protease</keyword>
<dbReference type="AlphaFoldDB" id="A0A2S2QZQ7"/>
<dbReference type="SUPFAM" id="SSF54001">
    <property type="entry name" value="Cysteine proteinases"/>
    <property type="match status" value="1"/>
</dbReference>
<dbReference type="InterPro" id="IPR038765">
    <property type="entry name" value="Papain-like_cys_pep_sf"/>
</dbReference>
<evidence type="ECO:0000256" key="3">
    <source>
        <dbReference type="ARBA" id="ARBA00022801"/>
    </source>
</evidence>
<accession>A0A2S2QZQ7</accession>
<dbReference type="PROSITE" id="PS50600">
    <property type="entry name" value="ULP_PROTEASE"/>
    <property type="match status" value="1"/>
</dbReference>
<name>A0A2S2QZQ7_9HEMI</name>
<feature type="domain" description="Ubiquitin-like protease family profile" evidence="5">
    <location>
        <begin position="237"/>
        <end position="399"/>
    </location>
</feature>
<dbReference type="GO" id="GO:0005634">
    <property type="term" value="C:nucleus"/>
    <property type="evidence" value="ECO:0007669"/>
    <property type="project" value="TreeGrafter"/>
</dbReference>
<evidence type="ECO:0000256" key="1">
    <source>
        <dbReference type="ARBA" id="ARBA00005234"/>
    </source>
</evidence>
<dbReference type="Gene3D" id="3.40.395.10">
    <property type="entry name" value="Adenoviral Proteinase, Chain A"/>
    <property type="match status" value="1"/>
</dbReference>
<keyword evidence="3" id="KW-0378">Hydrolase</keyword>
<dbReference type="PANTHER" id="PTHR12606:SF141">
    <property type="entry name" value="GH15225P-RELATED"/>
    <property type="match status" value="1"/>
</dbReference>
<evidence type="ECO:0000256" key="2">
    <source>
        <dbReference type="ARBA" id="ARBA00022670"/>
    </source>
</evidence>
<organism evidence="6">
    <name type="scientific">Sipha flava</name>
    <name type="common">yellow sugarcane aphid</name>
    <dbReference type="NCBI Taxonomy" id="143950"/>
    <lineage>
        <taxon>Eukaryota</taxon>
        <taxon>Metazoa</taxon>
        <taxon>Ecdysozoa</taxon>
        <taxon>Arthropoda</taxon>
        <taxon>Hexapoda</taxon>
        <taxon>Insecta</taxon>
        <taxon>Pterygota</taxon>
        <taxon>Neoptera</taxon>
        <taxon>Paraneoptera</taxon>
        <taxon>Hemiptera</taxon>
        <taxon>Sternorrhyncha</taxon>
        <taxon>Aphidomorpha</taxon>
        <taxon>Aphidoidea</taxon>
        <taxon>Aphididae</taxon>
        <taxon>Sipha</taxon>
    </lineage>
</organism>